<dbReference type="PROSITE" id="PS50929">
    <property type="entry name" value="ABC_TM1F"/>
    <property type="match status" value="1"/>
</dbReference>
<dbReference type="EMBL" id="BAAANS010000061">
    <property type="protein sequence ID" value="GAA2118170.1"/>
    <property type="molecule type" value="Genomic_DNA"/>
</dbReference>
<keyword evidence="8" id="KW-1185">Reference proteome</keyword>
<dbReference type="PANTHER" id="PTHR24221">
    <property type="entry name" value="ATP-BINDING CASSETTE SUB-FAMILY B"/>
    <property type="match status" value="1"/>
</dbReference>
<feature type="transmembrane region" description="Helical" evidence="5">
    <location>
        <begin position="296"/>
        <end position="318"/>
    </location>
</feature>
<evidence type="ECO:0000256" key="5">
    <source>
        <dbReference type="SAM" id="Phobius"/>
    </source>
</evidence>
<feature type="domain" description="ABC transmembrane type-1" evidence="6">
    <location>
        <begin position="261"/>
        <end position="353"/>
    </location>
</feature>
<reference evidence="8" key="1">
    <citation type="journal article" date="2019" name="Int. J. Syst. Evol. Microbiol.">
        <title>The Global Catalogue of Microorganisms (GCM) 10K type strain sequencing project: providing services to taxonomists for standard genome sequencing and annotation.</title>
        <authorList>
            <consortium name="The Broad Institute Genomics Platform"/>
            <consortium name="The Broad Institute Genome Sequencing Center for Infectious Disease"/>
            <person name="Wu L."/>
            <person name="Ma J."/>
        </authorList>
    </citation>
    <scope>NUCLEOTIDE SEQUENCE [LARGE SCALE GENOMIC DNA]</scope>
    <source>
        <strain evidence="8">JCM 14559</strain>
    </source>
</reference>
<gene>
    <name evidence="7" type="ORF">GCM10009759_65230</name>
</gene>
<dbReference type="RefSeq" id="WP_344557429.1">
    <property type="nucleotide sequence ID" value="NZ_BAAANS010000061.1"/>
</dbReference>
<dbReference type="Pfam" id="PF00005">
    <property type="entry name" value="ABC_tran"/>
    <property type="match status" value="1"/>
</dbReference>
<proteinExistence type="predicted"/>
<dbReference type="InterPro" id="IPR039421">
    <property type="entry name" value="Type_1_exporter"/>
</dbReference>
<dbReference type="SUPFAM" id="SSF52540">
    <property type="entry name" value="P-loop containing nucleoside triphosphate hydrolases"/>
    <property type="match status" value="1"/>
</dbReference>
<evidence type="ECO:0000256" key="4">
    <source>
        <dbReference type="ARBA" id="ARBA00023136"/>
    </source>
</evidence>
<evidence type="ECO:0000313" key="7">
    <source>
        <dbReference type="EMBL" id="GAA2118170.1"/>
    </source>
</evidence>
<evidence type="ECO:0000259" key="6">
    <source>
        <dbReference type="PROSITE" id="PS50929"/>
    </source>
</evidence>
<protein>
    <recommendedName>
        <fullName evidence="6">ABC transmembrane type-1 domain-containing protein</fullName>
    </recommendedName>
</protein>
<dbReference type="InterPro" id="IPR027417">
    <property type="entry name" value="P-loop_NTPase"/>
</dbReference>
<evidence type="ECO:0000256" key="1">
    <source>
        <dbReference type="ARBA" id="ARBA00004651"/>
    </source>
</evidence>
<evidence type="ECO:0000256" key="2">
    <source>
        <dbReference type="ARBA" id="ARBA00022692"/>
    </source>
</evidence>
<name>A0ABP5JNM6_9ACTN</name>
<sequence length="487" mass="51497">MTRRTKPADADPPVSDSEQLLFGGPMRYSYGWARHELAAGKLSFGSVARQIPRFLLLAGRMAWAASPRALVALVGAEVLRGAAAAASLVAVNRVLAALLAQGDVGQVMRAAVPAVAAAGALAAGSALLQALSTWAAGRLEPAVFRLATLEFLEVVSRSELAAIEDPEFLEVVDSARWGARSLQNIIGQATAVLTGALSLISVAGVLSVLNPLLLITAPRGWGAVVTARRQYTSTRAMLQHNRASTAIADLLIHPYSAAEQRVHAAGPFLLHHYALMSQAAEREQNRLARARAATDTLTAALAGLATAGAFALLGWLVLDHAVPLAAAFTAVLAIRTGAAGIAGLVERINSLYEESLFVRDLDRLRTEGHRRAIPTGGTPLPERPETITVEDVTFAYPGKSAPALDRVTLTVPGGQVTALVGANGSGKSTLAHLLCGVYRPQSGRIRWDGVDTAGGDRHQQFRSTVLLDQNYQRWPFTVMWPVQASHA</sequence>
<feature type="transmembrane region" description="Helical" evidence="5">
    <location>
        <begin position="324"/>
        <end position="345"/>
    </location>
</feature>
<dbReference type="Gene3D" id="3.40.50.300">
    <property type="entry name" value="P-loop containing nucleotide triphosphate hydrolases"/>
    <property type="match status" value="1"/>
</dbReference>
<feature type="transmembrane region" description="Helical" evidence="5">
    <location>
        <begin position="112"/>
        <end position="136"/>
    </location>
</feature>
<keyword evidence="2 5" id="KW-0812">Transmembrane</keyword>
<comment type="caution">
    <text evidence="7">The sequence shown here is derived from an EMBL/GenBank/DDBJ whole genome shotgun (WGS) entry which is preliminary data.</text>
</comment>
<evidence type="ECO:0000313" key="8">
    <source>
        <dbReference type="Proteomes" id="UP001500897"/>
    </source>
</evidence>
<accession>A0ABP5JNM6</accession>
<dbReference type="PANTHER" id="PTHR24221:SF646">
    <property type="entry name" value="HAEMOLYSIN SECRETION ATP-BINDING PROTEIN"/>
    <property type="match status" value="1"/>
</dbReference>
<dbReference type="InterPro" id="IPR003439">
    <property type="entry name" value="ABC_transporter-like_ATP-bd"/>
</dbReference>
<comment type="subcellular location">
    <subcellularLocation>
        <location evidence="1">Cell membrane</location>
        <topology evidence="1">Multi-pass membrane protein</topology>
    </subcellularLocation>
</comment>
<dbReference type="Gene3D" id="1.20.1560.10">
    <property type="entry name" value="ABC transporter type 1, transmembrane domain"/>
    <property type="match status" value="1"/>
</dbReference>
<organism evidence="7 8">
    <name type="scientific">Kitasatospora saccharophila</name>
    <dbReference type="NCBI Taxonomy" id="407973"/>
    <lineage>
        <taxon>Bacteria</taxon>
        <taxon>Bacillati</taxon>
        <taxon>Actinomycetota</taxon>
        <taxon>Actinomycetes</taxon>
        <taxon>Kitasatosporales</taxon>
        <taxon>Streptomycetaceae</taxon>
        <taxon>Kitasatospora</taxon>
    </lineage>
</organism>
<dbReference type="SUPFAM" id="SSF90123">
    <property type="entry name" value="ABC transporter transmembrane region"/>
    <property type="match status" value="1"/>
</dbReference>
<dbReference type="Proteomes" id="UP001500897">
    <property type="component" value="Unassembled WGS sequence"/>
</dbReference>
<keyword evidence="3 5" id="KW-1133">Transmembrane helix</keyword>
<dbReference type="InterPro" id="IPR011527">
    <property type="entry name" value="ABC1_TM_dom"/>
</dbReference>
<dbReference type="InterPro" id="IPR036640">
    <property type="entry name" value="ABC1_TM_sf"/>
</dbReference>
<evidence type="ECO:0000256" key="3">
    <source>
        <dbReference type="ARBA" id="ARBA00022989"/>
    </source>
</evidence>
<keyword evidence="4 5" id="KW-0472">Membrane</keyword>